<dbReference type="SUPFAM" id="SSF52540">
    <property type="entry name" value="P-loop containing nucleoside triphosphate hydrolases"/>
    <property type="match status" value="1"/>
</dbReference>
<dbReference type="InterPro" id="IPR008921">
    <property type="entry name" value="DNA_pol3_clamp-load_cplx_C"/>
</dbReference>
<sequence length="564" mass="60848">MFLFEKYRPKNFREFIFNKDTLEELNFLASNEDIPHIIISGPPGAGKKTLVKFFLESIYDSDVNILSKMKYHINGSSTKKEIEILQSNYHIIIEPTSTNHDKYILQEIIKQYAMHKSFNIFKTTRKFKTIVIYNIENLANNSQAALRRTMELYAKTCRFIMVSNNLSKIFDPLRSRCRTFCVSQPCREDIRNVITHITIMENITLNHGEMKFILDNCDNNIKRAIWILDCRRLNCDPFISLDAVFDSVVETILKSISETNNLVKLFDNDIRTDIYNILITNIKGSIVIATIMDKLIRKINNDDINIKIIKYASEAEYNLIHGRRDITHIDYFIAHVMEELIINRDKLSHLKPKQLVNKTTKIAKSAGSKTAKSAGSKTAKSAGSKTAKSAGSKTAKSAGSKTAKSAGSKTAKSAGSKTAKSAGSKTAKSAGSKTAKSAGSKTAKSAGSKTAKSAGSKTAKSAGSKTAKSAGSKTAKSAGSKTAKSAGSKTAKSAGSKTAKSAGSKTAKSAGSKTAKSAGSKTAKSAGSKTAKSAGSKTAKSAGSKTAKSAGSKTAKSAGSKTTK</sequence>
<organism evidence="3">
    <name type="scientific">Megavirus baoshan</name>
    <dbReference type="NCBI Taxonomy" id="2496520"/>
    <lineage>
        <taxon>Viruses</taxon>
        <taxon>Varidnaviria</taxon>
        <taxon>Bamfordvirae</taxon>
        <taxon>Nucleocytoviricota</taxon>
        <taxon>Megaviricetes</taxon>
        <taxon>Imitervirales</taxon>
        <taxon>Mimiviridae</taxon>
        <taxon>Megamimivirinae</taxon>
        <taxon>Megavirus</taxon>
        <taxon>Megavirus baoshanense</taxon>
    </lineage>
</organism>
<dbReference type="Pfam" id="PF13177">
    <property type="entry name" value="DNA_pol3_delta2"/>
    <property type="match status" value="1"/>
</dbReference>
<dbReference type="GO" id="GO:0003689">
    <property type="term" value="F:DNA clamp loader activity"/>
    <property type="evidence" value="ECO:0007669"/>
    <property type="project" value="TreeGrafter"/>
</dbReference>
<dbReference type="CDD" id="cd00009">
    <property type="entry name" value="AAA"/>
    <property type="match status" value="1"/>
</dbReference>
<keyword evidence="1" id="KW-0235">DNA replication</keyword>
<dbReference type="GO" id="GO:0006261">
    <property type="term" value="P:DNA-templated DNA replication"/>
    <property type="evidence" value="ECO:0007669"/>
    <property type="project" value="TreeGrafter"/>
</dbReference>
<evidence type="ECO:0000256" key="2">
    <source>
        <dbReference type="SAM" id="MobiDB-lite"/>
    </source>
</evidence>
<dbReference type="EMBL" id="MH046811">
    <property type="protein sequence ID" value="AZL89447.1"/>
    <property type="molecule type" value="Genomic_DNA"/>
</dbReference>
<dbReference type="PANTHER" id="PTHR11669:SF1">
    <property type="entry name" value="REPLICATION FACTOR C SUBUNIT 3"/>
    <property type="match status" value="1"/>
</dbReference>
<dbReference type="PANTHER" id="PTHR11669">
    <property type="entry name" value="REPLICATION FACTOR C / DNA POLYMERASE III GAMMA-TAU SUBUNIT"/>
    <property type="match status" value="1"/>
</dbReference>
<dbReference type="GO" id="GO:0003677">
    <property type="term" value="F:DNA binding"/>
    <property type="evidence" value="ECO:0007669"/>
    <property type="project" value="InterPro"/>
</dbReference>
<dbReference type="Pfam" id="PF22534">
    <property type="entry name" value="RFC_C"/>
    <property type="match status" value="1"/>
</dbReference>
<name>A0A3Q8U857_9VIRU</name>
<dbReference type="Gene3D" id="3.40.50.300">
    <property type="entry name" value="P-loop containing nucleotide triphosphate hydrolases"/>
    <property type="match status" value="1"/>
</dbReference>
<proteinExistence type="predicted"/>
<dbReference type="GO" id="GO:0006281">
    <property type="term" value="P:DNA repair"/>
    <property type="evidence" value="ECO:0007669"/>
    <property type="project" value="TreeGrafter"/>
</dbReference>
<feature type="region of interest" description="Disordered" evidence="2">
    <location>
        <begin position="366"/>
        <end position="564"/>
    </location>
</feature>
<dbReference type="SUPFAM" id="SSF48019">
    <property type="entry name" value="post-AAA+ oligomerization domain-like"/>
    <property type="match status" value="1"/>
</dbReference>
<reference evidence="3" key="1">
    <citation type="submission" date="2018-03" db="EMBL/GenBank/DDBJ databases">
        <title>Draft genome sequences of Megaviruse, new member of the family Mimiviridae isolated from water in Shanghai, China.</title>
        <authorList>
            <person name="Xia Y."/>
        </authorList>
    </citation>
    <scope>NUCLEOTIDE SEQUENCE</scope>
    <source>
        <strain evidence="3">SH</strain>
    </source>
</reference>
<evidence type="ECO:0000256" key="1">
    <source>
        <dbReference type="ARBA" id="ARBA00022705"/>
    </source>
</evidence>
<dbReference type="InterPro" id="IPR050238">
    <property type="entry name" value="DNA_Rep/Repair_Clamp_Loader"/>
</dbReference>
<evidence type="ECO:0000313" key="3">
    <source>
        <dbReference type="EMBL" id="AZL89447.1"/>
    </source>
</evidence>
<dbReference type="InterPro" id="IPR027417">
    <property type="entry name" value="P-loop_NTPase"/>
</dbReference>
<accession>A0A3Q8U857</accession>
<protein>
    <submittedName>
        <fullName evidence="3">Putative replication factor C small subunit</fullName>
    </submittedName>
</protein>
<dbReference type="Gene3D" id="1.20.272.10">
    <property type="match status" value="1"/>
</dbReference>